<dbReference type="PANTHER" id="PTHR30348:SF4">
    <property type="entry name" value="DUF72 DOMAIN-CONTAINING PROTEIN"/>
    <property type="match status" value="1"/>
</dbReference>
<dbReference type="RefSeq" id="WP_073041556.1">
    <property type="nucleotide sequence ID" value="NZ_FQVB01000045.1"/>
</dbReference>
<keyword evidence="2" id="KW-1185">Reference proteome</keyword>
<name>A0A1M5HGT2_9BACT</name>
<accession>A0A1M5HGT2</accession>
<dbReference type="STRING" id="1121391.SAMN02745206_03356"/>
<dbReference type="Proteomes" id="UP000184076">
    <property type="component" value="Unassembled WGS sequence"/>
</dbReference>
<dbReference type="PANTHER" id="PTHR30348">
    <property type="entry name" value="UNCHARACTERIZED PROTEIN YECE"/>
    <property type="match status" value="1"/>
</dbReference>
<dbReference type="Pfam" id="PF01904">
    <property type="entry name" value="DUF72"/>
    <property type="match status" value="1"/>
</dbReference>
<evidence type="ECO:0000313" key="1">
    <source>
        <dbReference type="EMBL" id="SHG15137.1"/>
    </source>
</evidence>
<dbReference type="InterPro" id="IPR036520">
    <property type="entry name" value="UPF0759_sf"/>
</dbReference>
<sequence length="261" mass="30961">MECEASAKRERFRIGTSGWNYKHWQTKFYPAGLPQRKWLEYYAQEFDTVELNATFYRLPQENTFEGWRHRTPEGFLWAVKAPRTITHHRRLKEVEEDMEKFLARCALLGPKLGPVLFQLPPSLHYDAQLFRDFAVILNQVLEPVIEVRHPSWLNEGFFRELQARGIAFCLSDTAGRYPYAEVLTASFVYIRLHGSRKLYASSYSEEELQRWAEKILTWQKPAYVYFDNDFEAHAPANARRLRQILNERLSRASETARRDRH</sequence>
<dbReference type="AlphaFoldDB" id="A0A1M5HGT2"/>
<gene>
    <name evidence="1" type="ORF">SAMN02745206_03356</name>
</gene>
<evidence type="ECO:0000313" key="2">
    <source>
        <dbReference type="Proteomes" id="UP000184076"/>
    </source>
</evidence>
<dbReference type="SUPFAM" id="SSF117396">
    <property type="entry name" value="TM1631-like"/>
    <property type="match status" value="1"/>
</dbReference>
<dbReference type="OrthoDB" id="9780310at2"/>
<reference evidence="2" key="1">
    <citation type="submission" date="2016-11" db="EMBL/GenBank/DDBJ databases">
        <authorList>
            <person name="Varghese N."/>
            <person name="Submissions S."/>
        </authorList>
    </citation>
    <scope>NUCLEOTIDE SEQUENCE [LARGE SCALE GENOMIC DNA]</scope>
    <source>
        <strain evidence="2">DSM 9756</strain>
    </source>
</reference>
<proteinExistence type="predicted"/>
<protein>
    <submittedName>
        <fullName evidence="1">Uncharacterized conserved protein YecE, DUF72 family</fullName>
    </submittedName>
</protein>
<organism evidence="1 2">
    <name type="scientific">Desulfacinum infernum DSM 9756</name>
    <dbReference type="NCBI Taxonomy" id="1121391"/>
    <lineage>
        <taxon>Bacteria</taxon>
        <taxon>Pseudomonadati</taxon>
        <taxon>Thermodesulfobacteriota</taxon>
        <taxon>Syntrophobacteria</taxon>
        <taxon>Syntrophobacterales</taxon>
        <taxon>Syntrophobacteraceae</taxon>
        <taxon>Desulfacinum</taxon>
    </lineage>
</organism>
<dbReference type="EMBL" id="FQVB01000045">
    <property type="protein sequence ID" value="SHG15137.1"/>
    <property type="molecule type" value="Genomic_DNA"/>
</dbReference>
<dbReference type="Gene3D" id="3.20.20.410">
    <property type="entry name" value="Protein of unknown function UPF0759"/>
    <property type="match status" value="1"/>
</dbReference>
<dbReference type="InterPro" id="IPR002763">
    <property type="entry name" value="DUF72"/>
</dbReference>